<dbReference type="InterPro" id="IPR036770">
    <property type="entry name" value="Ankyrin_rpt-contain_sf"/>
</dbReference>
<dbReference type="SMART" id="SM00248">
    <property type="entry name" value="ANK"/>
    <property type="match status" value="2"/>
</dbReference>
<evidence type="ECO:0000313" key="6">
    <source>
        <dbReference type="Proteomes" id="UP000799428"/>
    </source>
</evidence>
<evidence type="ECO:0000256" key="2">
    <source>
        <dbReference type="ARBA" id="ARBA00023043"/>
    </source>
</evidence>
<dbReference type="Proteomes" id="UP000799428">
    <property type="component" value="Unassembled WGS sequence"/>
</dbReference>
<accession>A0A6G1K950</accession>
<dbReference type="Pfam" id="PF12796">
    <property type="entry name" value="Ank_2"/>
    <property type="match status" value="1"/>
</dbReference>
<evidence type="ECO:0000256" key="4">
    <source>
        <dbReference type="SAM" id="MobiDB-lite"/>
    </source>
</evidence>
<name>A0A6G1K950_9PLEO</name>
<evidence type="ECO:0000256" key="1">
    <source>
        <dbReference type="ARBA" id="ARBA00022737"/>
    </source>
</evidence>
<dbReference type="EMBL" id="MU005771">
    <property type="protein sequence ID" value="KAF2708992.1"/>
    <property type="molecule type" value="Genomic_DNA"/>
</dbReference>
<proteinExistence type="predicted"/>
<evidence type="ECO:0000256" key="3">
    <source>
        <dbReference type="PROSITE-ProRule" id="PRU00023"/>
    </source>
</evidence>
<feature type="region of interest" description="Disordered" evidence="4">
    <location>
        <begin position="208"/>
        <end position="237"/>
    </location>
</feature>
<reference evidence="5" key="1">
    <citation type="journal article" date="2020" name="Stud. Mycol.">
        <title>101 Dothideomycetes genomes: a test case for predicting lifestyles and emergence of pathogens.</title>
        <authorList>
            <person name="Haridas S."/>
            <person name="Albert R."/>
            <person name="Binder M."/>
            <person name="Bloem J."/>
            <person name="Labutti K."/>
            <person name="Salamov A."/>
            <person name="Andreopoulos B."/>
            <person name="Baker S."/>
            <person name="Barry K."/>
            <person name="Bills G."/>
            <person name="Bluhm B."/>
            <person name="Cannon C."/>
            <person name="Castanera R."/>
            <person name="Culley D."/>
            <person name="Daum C."/>
            <person name="Ezra D."/>
            <person name="Gonzalez J."/>
            <person name="Henrissat B."/>
            <person name="Kuo A."/>
            <person name="Liang C."/>
            <person name="Lipzen A."/>
            <person name="Lutzoni F."/>
            <person name="Magnuson J."/>
            <person name="Mondo S."/>
            <person name="Nolan M."/>
            <person name="Ohm R."/>
            <person name="Pangilinan J."/>
            <person name="Park H.-J."/>
            <person name="Ramirez L."/>
            <person name="Alfaro M."/>
            <person name="Sun H."/>
            <person name="Tritt A."/>
            <person name="Yoshinaga Y."/>
            <person name="Zwiers L.-H."/>
            <person name="Turgeon B."/>
            <person name="Goodwin S."/>
            <person name="Spatafora J."/>
            <person name="Crous P."/>
            <person name="Grigoriev I."/>
        </authorList>
    </citation>
    <scope>NUCLEOTIDE SEQUENCE</scope>
    <source>
        <strain evidence="5">CBS 279.74</strain>
    </source>
</reference>
<sequence length="555" mass="60702">MPTVSTLAASCAALSTAISQILFDTASFARRVRDARHDMNAINAELLAIKTSLDIARNDFSSNTASFPPPLLEAVSGILECCELLSGQVQKAIIKLEASRLQRDDWDASRKRDAEKLRRHLETLHIVFDLALDHVSMFTGPPLRSISPFAPIRNLSPNQDTNPSQELLKRIDAAIVQTSRPAEEDLLNLECWLSELRICAETTHNKLMESGRASKRSDSPLEVPAPPRYDIGDSAQSTSRLSGTVGAWIDNVASHVIKKSADRSERKGTSRARSRDEIQPSRSTFYAESSAAGSIYSGKVRTNARSRSAQPKPIVEGPPSHRRSTFALTITSNSTVSVRAYLEQYMDIDKIVIAKSKRVERDTTELMALDQDLRNIGYTTTHATVERMLFQGADPNTTDPEFGFLFIRAAFNLSSAIIRLLVEYGADITKTTSTTYSSVLHAAVIGRQLENVQYLIELGIPIDGPNSSGETALHLAAKTPGAYPTAKYLLEMGADVNAKAKGEMTPLGMTLVAEKLDSRERSMMMELLMAHGAEGGLDKESGKRRGKGLTVLGII</sequence>
<dbReference type="SUPFAM" id="SSF48403">
    <property type="entry name" value="Ankyrin repeat"/>
    <property type="match status" value="1"/>
</dbReference>
<dbReference type="Gene3D" id="1.25.40.20">
    <property type="entry name" value="Ankyrin repeat-containing domain"/>
    <property type="match status" value="1"/>
</dbReference>
<dbReference type="InterPro" id="IPR002110">
    <property type="entry name" value="Ankyrin_rpt"/>
</dbReference>
<feature type="compositionally biased region" description="Basic and acidic residues" evidence="4">
    <location>
        <begin position="259"/>
        <end position="279"/>
    </location>
</feature>
<gene>
    <name evidence="5" type="ORF">K504DRAFT_455903</name>
</gene>
<dbReference type="PROSITE" id="PS50088">
    <property type="entry name" value="ANK_REPEAT"/>
    <property type="match status" value="1"/>
</dbReference>
<keyword evidence="1" id="KW-0677">Repeat</keyword>
<dbReference type="PANTHER" id="PTHR24198:SF165">
    <property type="entry name" value="ANKYRIN REPEAT-CONTAINING PROTEIN-RELATED"/>
    <property type="match status" value="1"/>
</dbReference>
<keyword evidence="6" id="KW-1185">Reference proteome</keyword>
<organism evidence="5 6">
    <name type="scientific">Pleomassaria siparia CBS 279.74</name>
    <dbReference type="NCBI Taxonomy" id="1314801"/>
    <lineage>
        <taxon>Eukaryota</taxon>
        <taxon>Fungi</taxon>
        <taxon>Dikarya</taxon>
        <taxon>Ascomycota</taxon>
        <taxon>Pezizomycotina</taxon>
        <taxon>Dothideomycetes</taxon>
        <taxon>Pleosporomycetidae</taxon>
        <taxon>Pleosporales</taxon>
        <taxon>Pleomassariaceae</taxon>
        <taxon>Pleomassaria</taxon>
    </lineage>
</organism>
<protein>
    <submittedName>
        <fullName evidence="5">Ankyrin</fullName>
    </submittedName>
</protein>
<dbReference type="PANTHER" id="PTHR24198">
    <property type="entry name" value="ANKYRIN REPEAT AND PROTEIN KINASE DOMAIN-CONTAINING PROTEIN"/>
    <property type="match status" value="1"/>
</dbReference>
<evidence type="ECO:0000313" key="5">
    <source>
        <dbReference type="EMBL" id="KAF2708992.1"/>
    </source>
</evidence>
<dbReference type="AlphaFoldDB" id="A0A6G1K950"/>
<keyword evidence="2 3" id="KW-0040">ANK repeat</keyword>
<feature type="repeat" description="ANK" evidence="3">
    <location>
        <begin position="468"/>
        <end position="501"/>
    </location>
</feature>
<dbReference type="OrthoDB" id="426293at2759"/>
<dbReference type="PROSITE" id="PS50297">
    <property type="entry name" value="ANK_REP_REGION"/>
    <property type="match status" value="1"/>
</dbReference>
<feature type="region of interest" description="Disordered" evidence="4">
    <location>
        <begin position="259"/>
        <end position="321"/>
    </location>
</feature>